<dbReference type="InterPro" id="IPR018357">
    <property type="entry name" value="Hexapep_transf_CS"/>
</dbReference>
<evidence type="ECO:0000256" key="2">
    <source>
        <dbReference type="ARBA" id="ARBA00022556"/>
    </source>
</evidence>
<keyword evidence="10" id="KW-1185">Reference proteome</keyword>
<proteinExistence type="inferred from homology"/>
<dbReference type="Pfam" id="PF04613">
    <property type="entry name" value="LpxD"/>
    <property type="match status" value="1"/>
</dbReference>
<dbReference type="GO" id="GO:0009245">
    <property type="term" value="P:lipid A biosynthetic process"/>
    <property type="evidence" value="ECO:0007669"/>
    <property type="project" value="UniProtKB-UniRule"/>
</dbReference>
<keyword evidence="4 7" id="KW-0677">Repeat</keyword>
<dbReference type="InterPro" id="IPR007691">
    <property type="entry name" value="LpxD"/>
</dbReference>
<feature type="active site" description="Proton acceptor" evidence="7">
    <location>
        <position position="256"/>
    </location>
</feature>
<dbReference type="PROSITE" id="PS00101">
    <property type="entry name" value="HEXAPEP_TRANSFERASES"/>
    <property type="match status" value="2"/>
</dbReference>
<comment type="pathway">
    <text evidence="7">Bacterial outer membrane biogenesis; LPS lipid A biosynthesis.</text>
</comment>
<dbReference type="GO" id="GO:0103118">
    <property type="term" value="F:UDP-3-O-[(3R)-3-hydroxyacyl]-glucosamine N-acyltransferase activity"/>
    <property type="evidence" value="ECO:0007669"/>
    <property type="project" value="UniProtKB-EC"/>
</dbReference>
<gene>
    <name evidence="7 9" type="primary">lpxD</name>
    <name evidence="9" type="ORF">E8M01_31885</name>
</gene>
<evidence type="ECO:0000256" key="5">
    <source>
        <dbReference type="ARBA" id="ARBA00023098"/>
    </source>
</evidence>
<dbReference type="Pfam" id="PF00132">
    <property type="entry name" value="Hexapep"/>
    <property type="match status" value="1"/>
</dbReference>
<dbReference type="InterPro" id="IPR001451">
    <property type="entry name" value="Hexapep"/>
</dbReference>
<dbReference type="NCBIfam" id="NF002060">
    <property type="entry name" value="PRK00892.1"/>
    <property type="match status" value="1"/>
</dbReference>
<comment type="function">
    <text evidence="7">Catalyzes the N-acylation of UDP-3-O-acylglucosamine using 3-hydroxyacyl-ACP as the acyl donor. Is involved in the biosynthesis of lipid A, a phosphorylated glycolipid that anchors the lipopolysaccharide to the outer membrane of the cell.</text>
</comment>
<reference evidence="9 10" key="1">
    <citation type="submission" date="2019-04" db="EMBL/GenBank/DDBJ databases">
        <title>Phreatobacter aquaticus sp. nov.</title>
        <authorList>
            <person name="Choi A."/>
        </authorList>
    </citation>
    <scope>NUCLEOTIDE SEQUENCE [LARGE SCALE GENOMIC DNA]</scope>
    <source>
        <strain evidence="9 10">KCTC 52518</strain>
    </source>
</reference>
<dbReference type="SUPFAM" id="SSF51161">
    <property type="entry name" value="Trimeric LpxA-like enzymes"/>
    <property type="match status" value="1"/>
</dbReference>
<dbReference type="PANTHER" id="PTHR43378">
    <property type="entry name" value="UDP-3-O-ACYLGLUCOSAMINE N-ACYLTRANSFERASE"/>
    <property type="match status" value="1"/>
</dbReference>
<dbReference type="PANTHER" id="PTHR43378:SF2">
    <property type="entry name" value="UDP-3-O-ACYLGLUCOSAMINE N-ACYLTRANSFERASE 1, MITOCHONDRIAL-RELATED"/>
    <property type="match status" value="1"/>
</dbReference>
<keyword evidence="5 7" id="KW-0443">Lipid metabolism</keyword>
<dbReference type="InterPro" id="IPR011004">
    <property type="entry name" value="Trimer_LpxA-like_sf"/>
</dbReference>
<keyword evidence="2 7" id="KW-0441">Lipid A biosynthesis</keyword>
<dbReference type="EMBL" id="CP039690">
    <property type="protein sequence ID" value="QCI68427.1"/>
    <property type="molecule type" value="Genomic_DNA"/>
</dbReference>
<evidence type="ECO:0000256" key="6">
    <source>
        <dbReference type="ARBA" id="ARBA00023315"/>
    </source>
</evidence>
<evidence type="ECO:0000313" key="10">
    <source>
        <dbReference type="Proteomes" id="UP000298781"/>
    </source>
</evidence>
<comment type="similarity">
    <text evidence="7">Belongs to the transferase hexapeptide repeat family. LpxD subfamily.</text>
</comment>
<dbReference type="Gene3D" id="3.40.1390.10">
    <property type="entry name" value="MurE/MurF, N-terminal domain"/>
    <property type="match status" value="1"/>
</dbReference>
<comment type="catalytic activity">
    <reaction evidence="7">
        <text>a UDP-3-O-[(3R)-3-hydroxyacyl]-alpha-D-glucosamine + a (3R)-hydroxyacyl-[ACP] = a UDP-2-N,3-O-bis[(3R)-3-hydroxyacyl]-alpha-D-glucosamine + holo-[ACP] + H(+)</text>
        <dbReference type="Rhea" id="RHEA:53836"/>
        <dbReference type="Rhea" id="RHEA-COMP:9685"/>
        <dbReference type="Rhea" id="RHEA-COMP:9945"/>
        <dbReference type="ChEBI" id="CHEBI:15378"/>
        <dbReference type="ChEBI" id="CHEBI:64479"/>
        <dbReference type="ChEBI" id="CHEBI:78827"/>
        <dbReference type="ChEBI" id="CHEBI:137740"/>
        <dbReference type="ChEBI" id="CHEBI:137748"/>
        <dbReference type="EC" id="2.3.1.191"/>
    </reaction>
</comment>
<evidence type="ECO:0000256" key="1">
    <source>
        <dbReference type="ARBA" id="ARBA00022516"/>
    </source>
</evidence>
<evidence type="ECO:0000256" key="4">
    <source>
        <dbReference type="ARBA" id="ARBA00022737"/>
    </source>
</evidence>
<dbReference type="NCBIfam" id="TIGR01853">
    <property type="entry name" value="lipid_A_lpxD"/>
    <property type="match status" value="1"/>
</dbReference>
<dbReference type="Proteomes" id="UP000298781">
    <property type="component" value="Chromosome"/>
</dbReference>
<evidence type="ECO:0000256" key="3">
    <source>
        <dbReference type="ARBA" id="ARBA00022679"/>
    </source>
</evidence>
<protein>
    <recommendedName>
        <fullName evidence="7">UDP-3-O-acylglucosamine N-acyltransferase</fullName>
        <ecNumber evidence="7">2.3.1.191</ecNumber>
    </recommendedName>
</protein>
<dbReference type="HAMAP" id="MF_00523">
    <property type="entry name" value="LpxD"/>
    <property type="match status" value="1"/>
</dbReference>
<evidence type="ECO:0000256" key="7">
    <source>
        <dbReference type="HAMAP-Rule" id="MF_00523"/>
    </source>
</evidence>
<dbReference type="UniPathway" id="UPA00973"/>
<keyword evidence="6 7" id="KW-0012">Acyltransferase</keyword>
<dbReference type="GO" id="GO:0016410">
    <property type="term" value="F:N-acyltransferase activity"/>
    <property type="evidence" value="ECO:0007669"/>
    <property type="project" value="InterPro"/>
</dbReference>
<dbReference type="GO" id="GO:0016020">
    <property type="term" value="C:membrane"/>
    <property type="evidence" value="ECO:0007669"/>
    <property type="project" value="GOC"/>
</dbReference>
<dbReference type="Gene3D" id="2.160.10.10">
    <property type="entry name" value="Hexapeptide repeat proteins"/>
    <property type="match status" value="1"/>
</dbReference>
<dbReference type="OrthoDB" id="9784739at2"/>
<dbReference type="InterPro" id="IPR020573">
    <property type="entry name" value="UDP_GlcNAc_AcTrfase_non-rep"/>
</dbReference>
<organism evidence="9 10">
    <name type="scientific">Phreatobacter stygius</name>
    <dbReference type="NCBI Taxonomy" id="1940610"/>
    <lineage>
        <taxon>Bacteria</taxon>
        <taxon>Pseudomonadati</taxon>
        <taxon>Pseudomonadota</taxon>
        <taxon>Alphaproteobacteria</taxon>
        <taxon>Hyphomicrobiales</taxon>
        <taxon>Phreatobacteraceae</taxon>
        <taxon>Phreatobacter</taxon>
    </lineage>
</organism>
<keyword evidence="3 7" id="KW-0808">Transferase</keyword>
<dbReference type="RefSeq" id="WP_136963846.1">
    <property type="nucleotide sequence ID" value="NZ_CP039690.1"/>
</dbReference>
<name>A0A4D7BL16_9HYPH</name>
<dbReference type="EC" id="2.3.1.191" evidence="7"/>
<evidence type="ECO:0000259" key="8">
    <source>
        <dbReference type="Pfam" id="PF04613"/>
    </source>
</evidence>
<dbReference type="KEGG" id="pstg:E8M01_31885"/>
<comment type="subunit">
    <text evidence="7">Homotrimer.</text>
</comment>
<evidence type="ECO:0000313" key="9">
    <source>
        <dbReference type="EMBL" id="QCI68427.1"/>
    </source>
</evidence>
<dbReference type="AlphaFoldDB" id="A0A4D7BL16"/>
<keyword evidence="1 7" id="KW-0444">Lipid biosynthesis</keyword>
<dbReference type="CDD" id="cd03352">
    <property type="entry name" value="LbH_LpxD"/>
    <property type="match status" value="1"/>
</dbReference>
<accession>A0A4D7BL16</accession>
<sequence>MTDPIFFTPTEAMTVASVAAFLKAQLGPAGADRRLDGVAALADAGPADLTFLDNPKYADQLAATRAAACLVTERHRDKVPASTVAIVVGYPHAAFVSVTRKMFPAALRPQSMFGAQGISPGAIIHPTAKLEAGVIVDPGAVIGPGAEVGTGTIIAASAIIGPGVRIGRDGAVGPGASVVHALIGNRVILHAGVRIGQDGFGFQPGASGHTKIPQIGRVIVQDDVEIGANSTIDRGHIRDTVIGEGTKIDNLVQIAHNVAIGRHCIIVSQVGISGSATLGDFVMLGGQVGVNNHAVIGSGAQIAATSVVKDDVPAGARWGGRPAKPVKDWFREIATLERLSRAKQTD</sequence>
<feature type="domain" description="UDP-3-O-[3-hydroxymyristoyl] glucosamine N-acyltransferase non-repeat region" evidence="8">
    <location>
        <begin position="32"/>
        <end position="99"/>
    </location>
</feature>